<proteinExistence type="predicted"/>
<dbReference type="HOGENOM" id="CLU_1519416_0_0_1"/>
<dbReference type="EMBL" id="CH916376">
    <property type="protein sequence ID" value="EDV95169.1"/>
    <property type="molecule type" value="Genomic_DNA"/>
</dbReference>
<evidence type="ECO:0000256" key="1">
    <source>
        <dbReference type="SAM" id="Coils"/>
    </source>
</evidence>
<protein>
    <submittedName>
        <fullName evidence="3">GH17719</fullName>
    </submittedName>
</protein>
<evidence type="ECO:0000313" key="4">
    <source>
        <dbReference type="Proteomes" id="UP000001070"/>
    </source>
</evidence>
<keyword evidence="1" id="KW-0175">Coiled coil</keyword>
<dbReference type="OrthoDB" id="8011316at2759"/>
<organism evidence="4">
    <name type="scientific">Drosophila grimshawi</name>
    <name type="common">Hawaiian fruit fly</name>
    <name type="synonym">Idiomyia grimshawi</name>
    <dbReference type="NCBI Taxonomy" id="7222"/>
    <lineage>
        <taxon>Eukaryota</taxon>
        <taxon>Metazoa</taxon>
        <taxon>Ecdysozoa</taxon>
        <taxon>Arthropoda</taxon>
        <taxon>Hexapoda</taxon>
        <taxon>Insecta</taxon>
        <taxon>Pterygota</taxon>
        <taxon>Neoptera</taxon>
        <taxon>Endopterygota</taxon>
        <taxon>Diptera</taxon>
        <taxon>Brachycera</taxon>
        <taxon>Muscomorpha</taxon>
        <taxon>Ephydroidea</taxon>
        <taxon>Drosophilidae</taxon>
        <taxon>Drosophila</taxon>
        <taxon>Hawaiian Drosophila</taxon>
    </lineage>
</organism>
<dbReference type="InParanoid" id="B4JXS0"/>
<sequence length="207" mass="24215">MGVIYKILKQQRHQQQQQQKQQQQQQQHQMQKQIISMDINTATKCKVQAAIRQRQLQRLEEQQQEQHEHDDAIAEQQLQQLCRFLAENAASKKHRQQRLNIKQQYTMEQPLSELHSVATCDTHDMDLLMEHLSTCTESIGPEAIKSTVTSTSTSTSTPTSTTTAVASGAPRDSILLKIRHQIFERKRQRQRQLAELMKQRLVVWRPW</sequence>
<gene>
    <name evidence="3" type="primary">Dgri\GH17719</name>
    <name evidence="3" type="ORF">Dgri_GH17719</name>
</gene>
<dbReference type="AlphaFoldDB" id="B4JXS0"/>
<name>B4JXS0_DROGR</name>
<reference evidence="3 4" key="1">
    <citation type="journal article" date="2007" name="Nature">
        <title>Evolution of genes and genomes on the Drosophila phylogeny.</title>
        <authorList>
            <consortium name="Drosophila 12 Genomes Consortium"/>
            <person name="Clark A.G."/>
            <person name="Eisen M.B."/>
            <person name="Smith D.R."/>
            <person name="Bergman C.M."/>
            <person name="Oliver B."/>
            <person name="Markow T.A."/>
            <person name="Kaufman T.C."/>
            <person name="Kellis M."/>
            <person name="Gelbart W."/>
            <person name="Iyer V.N."/>
            <person name="Pollard D.A."/>
            <person name="Sackton T.B."/>
            <person name="Larracuente A.M."/>
            <person name="Singh N.D."/>
            <person name="Abad J.P."/>
            <person name="Abt D.N."/>
            <person name="Adryan B."/>
            <person name="Aguade M."/>
            <person name="Akashi H."/>
            <person name="Anderson W.W."/>
            <person name="Aquadro C.F."/>
            <person name="Ardell D.H."/>
            <person name="Arguello R."/>
            <person name="Artieri C.G."/>
            <person name="Barbash D.A."/>
            <person name="Barker D."/>
            <person name="Barsanti P."/>
            <person name="Batterham P."/>
            <person name="Batzoglou S."/>
            <person name="Begun D."/>
            <person name="Bhutkar A."/>
            <person name="Blanco E."/>
            <person name="Bosak S.A."/>
            <person name="Bradley R.K."/>
            <person name="Brand A.D."/>
            <person name="Brent M.R."/>
            <person name="Brooks A.N."/>
            <person name="Brown R.H."/>
            <person name="Butlin R.K."/>
            <person name="Caggese C."/>
            <person name="Calvi B.R."/>
            <person name="Bernardo de Carvalho A."/>
            <person name="Caspi A."/>
            <person name="Castrezana S."/>
            <person name="Celniker S.E."/>
            <person name="Chang J.L."/>
            <person name="Chapple C."/>
            <person name="Chatterji S."/>
            <person name="Chinwalla A."/>
            <person name="Civetta A."/>
            <person name="Clifton S.W."/>
            <person name="Comeron J.M."/>
            <person name="Costello J.C."/>
            <person name="Coyne J.A."/>
            <person name="Daub J."/>
            <person name="David R.G."/>
            <person name="Delcher A.L."/>
            <person name="Delehaunty K."/>
            <person name="Do C.B."/>
            <person name="Ebling H."/>
            <person name="Edwards K."/>
            <person name="Eickbush T."/>
            <person name="Evans J.D."/>
            <person name="Filipski A."/>
            <person name="Findeiss S."/>
            <person name="Freyhult E."/>
            <person name="Fulton L."/>
            <person name="Fulton R."/>
            <person name="Garcia A.C."/>
            <person name="Gardiner A."/>
            <person name="Garfield D.A."/>
            <person name="Garvin B.E."/>
            <person name="Gibson G."/>
            <person name="Gilbert D."/>
            <person name="Gnerre S."/>
            <person name="Godfrey J."/>
            <person name="Good R."/>
            <person name="Gotea V."/>
            <person name="Gravely B."/>
            <person name="Greenberg A.J."/>
            <person name="Griffiths-Jones S."/>
            <person name="Gross S."/>
            <person name="Guigo R."/>
            <person name="Gustafson E.A."/>
            <person name="Haerty W."/>
            <person name="Hahn M.W."/>
            <person name="Halligan D.L."/>
            <person name="Halpern A.L."/>
            <person name="Halter G.M."/>
            <person name="Han M.V."/>
            <person name="Heger A."/>
            <person name="Hillier L."/>
            <person name="Hinrichs A.S."/>
            <person name="Holmes I."/>
            <person name="Hoskins R.A."/>
            <person name="Hubisz M.J."/>
            <person name="Hultmark D."/>
            <person name="Huntley M.A."/>
            <person name="Jaffe D.B."/>
            <person name="Jagadeeshan S."/>
            <person name="Jeck W.R."/>
            <person name="Johnson J."/>
            <person name="Jones C.D."/>
            <person name="Jordan W.C."/>
            <person name="Karpen G.H."/>
            <person name="Kataoka E."/>
            <person name="Keightley P.D."/>
            <person name="Kheradpour P."/>
            <person name="Kirkness E.F."/>
            <person name="Koerich L.B."/>
            <person name="Kristiansen K."/>
            <person name="Kudrna D."/>
            <person name="Kulathinal R.J."/>
            <person name="Kumar S."/>
            <person name="Kwok R."/>
            <person name="Lander E."/>
            <person name="Langley C.H."/>
            <person name="Lapoint R."/>
            <person name="Lazzaro B.P."/>
            <person name="Lee S.J."/>
            <person name="Levesque L."/>
            <person name="Li R."/>
            <person name="Lin C.F."/>
            <person name="Lin M.F."/>
            <person name="Lindblad-Toh K."/>
            <person name="Llopart A."/>
            <person name="Long M."/>
            <person name="Low L."/>
            <person name="Lozovsky E."/>
            <person name="Lu J."/>
            <person name="Luo M."/>
            <person name="Machado C.A."/>
            <person name="Makalowski W."/>
            <person name="Marzo M."/>
            <person name="Matsuda M."/>
            <person name="Matzkin L."/>
            <person name="McAllister B."/>
            <person name="McBride C.S."/>
            <person name="McKernan B."/>
            <person name="McKernan K."/>
            <person name="Mendez-Lago M."/>
            <person name="Minx P."/>
            <person name="Mollenhauer M.U."/>
            <person name="Montooth K."/>
            <person name="Mount S.M."/>
            <person name="Mu X."/>
            <person name="Myers E."/>
            <person name="Negre B."/>
            <person name="Newfeld S."/>
            <person name="Nielsen R."/>
            <person name="Noor M.A."/>
            <person name="O'Grady P."/>
            <person name="Pachter L."/>
            <person name="Papaceit M."/>
            <person name="Parisi M.J."/>
            <person name="Parisi M."/>
            <person name="Parts L."/>
            <person name="Pedersen J.S."/>
            <person name="Pesole G."/>
            <person name="Phillippy A.M."/>
            <person name="Ponting C.P."/>
            <person name="Pop M."/>
            <person name="Porcelli D."/>
            <person name="Powell J.R."/>
            <person name="Prohaska S."/>
            <person name="Pruitt K."/>
            <person name="Puig M."/>
            <person name="Quesneville H."/>
            <person name="Ram K.R."/>
            <person name="Rand D."/>
            <person name="Rasmussen M.D."/>
            <person name="Reed L.K."/>
            <person name="Reenan R."/>
            <person name="Reily A."/>
            <person name="Remington K.A."/>
            <person name="Rieger T.T."/>
            <person name="Ritchie M.G."/>
            <person name="Robin C."/>
            <person name="Rogers Y.H."/>
            <person name="Rohde C."/>
            <person name="Rozas J."/>
            <person name="Rubenfield M.J."/>
            <person name="Ruiz A."/>
            <person name="Russo S."/>
            <person name="Salzberg S.L."/>
            <person name="Sanchez-Gracia A."/>
            <person name="Saranga D.J."/>
            <person name="Sato H."/>
            <person name="Schaeffer S.W."/>
            <person name="Schatz M.C."/>
            <person name="Schlenke T."/>
            <person name="Schwartz R."/>
            <person name="Segarra C."/>
            <person name="Singh R.S."/>
            <person name="Sirot L."/>
            <person name="Sirota M."/>
            <person name="Sisneros N.B."/>
            <person name="Smith C.D."/>
            <person name="Smith T.F."/>
            <person name="Spieth J."/>
            <person name="Stage D.E."/>
            <person name="Stark A."/>
            <person name="Stephan W."/>
            <person name="Strausberg R.L."/>
            <person name="Strempel S."/>
            <person name="Sturgill D."/>
            <person name="Sutton G."/>
            <person name="Sutton G.G."/>
            <person name="Tao W."/>
            <person name="Teichmann S."/>
            <person name="Tobari Y.N."/>
            <person name="Tomimura Y."/>
            <person name="Tsolas J.M."/>
            <person name="Valente V.L."/>
            <person name="Venter E."/>
            <person name="Venter J.C."/>
            <person name="Vicario S."/>
            <person name="Vieira F.G."/>
            <person name="Vilella A.J."/>
            <person name="Villasante A."/>
            <person name="Walenz B."/>
            <person name="Wang J."/>
            <person name="Wasserman M."/>
            <person name="Watts T."/>
            <person name="Wilson D."/>
            <person name="Wilson R.K."/>
            <person name="Wing R.A."/>
            <person name="Wolfner M.F."/>
            <person name="Wong A."/>
            <person name="Wong G.K."/>
            <person name="Wu C.I."/>
            <person name="Wu G."/>
            <person name="Yamamoto D."/>
            <person name="Yang H.P."/>
            <person name="Yang S.P."/>
            <person name="Yorke J.A."/>
            <person name="Yoshida K."/>
            <person name="Zdobnov E."/>
            <person name="Zhang P."/>
            <person name="Zhang Y."/>
            <person name="Zimin A.V."/>
            <person name="Baldwin J."/>
            <person name="Abdouelleil A."/>
            <person name="Abdulkadir J."/>
            <person name="Abebe A."/>
            <person name="Abera B."/>
            <person name="Abreu J."/>
            <person name="Acer S.C."/>
            <person name="Aftuck L."/>
            <person name="Alexander A."/>
            <person name="An P."/>
            <person name="Anderson E."/>
            <person name="Anderson S."/>
            <person name="Arachi H."/>
            <person name="Azer M."/>
            <person name="Bachantsang P."/>
            <person name="Barry A."/>
            <person name="Bayul T."/>
            <person name="Berlin A."/>
            <person name="Bessette D."/>
            <person name="Bloom T."/>
            <person name="Blye J."/>
            <person name="Boguslavskiy L."/>
            <person name="Bonnet C."/>
            <person name="Boukhgalter B."/>
            <person name="Bourzgui I."/>
            <person name="Brown A."/>
            <person name="Cahill P."/>
            <person name="Channer S."/>
            <person name="Cheshatsang Y."/>
            <person name="Chuda L."/>
            <person name="Citroen M."/>
            <person name="Collymore A."/>
            <person name="Cooke P."/>
            <person name="Costello M."/>
            <person name="D'Aco K."/>
            <person name="Daza R."/>
            <person name="De Haan G."/>
            <person name="DeGray S."/>
            <person name="DeMaso C."/>
            <person name="Dhargay N."/>
            <person name="Dooley K."/>
            <person name="Dooley E."/>
            <person name="Doricent M."/>
            <person name="Dorje P."/>
            <person name="Dorjee K."/>
            <person name="Dupes A."/>
            <person name="Elong R."/>
            <person name="Falk J."/>
            <person name="Farina A."/>
            <person name="Faro S."/>
            <person name="Ferguson D."/>
            <person name="Fisher S."/>
            <person name="Foley C.D."/>
            <person name="Franke A."/>
            <person name="Friedrich D."/>
            <person name="Gadbois L."/>
            <person name="Gearin G."/>
            <person name="Gearin C.R."/>
            <person name="Giannoukos G."/>
            <person name="Goode T."/>
            <person name="Graham J."/>
            <person name="Grandbois E."/>
            <person name="Grewal S."/>
            <person name="Gyaltsen K."/>
            <person name="Hafez N."/>
            <person name="Hagos B."/>
            <person name="Hall J."/>
            <person name="Henson C."/>
            <person name="Hollinger A."/>
            <person name="Honan T."/>
            <person name="Huard M.D."/>
            <person name="Hughes L."/>
            <person name="Hurhula B."/>
            <person name="Husby M.E."/>
            <person name="Kamat A."/>
            <person name="Kanga B."/>
            <person name="Kashin S."/>
            <person name="Khazanovich D."/>
            <person name="Kisner P."/>
            <person name="Lance K."/>
            <person name="Lara M."/>
            <person name="Lee W."/>
            <person name="Lennon N."/>
            <person name="Letendre F."/>
            <person name="LeVine R."/>
            <person name="Lipovsky A."/>
            <person name="Liu X."/>
            <person name="Liu J."/>
            <person name="Liu S."/>
            <person name="Lokyitsang T."/>
            <person name="Lokyitsang Y."/>
            <person name="Lubonja R."/>
            <person name="Lui A."/>
            <person name="MacDonald P."/>
            <person name="Magnisalis V."/>
            <person name="Maru K."/>
            <person name="Matthews C."/>
            <person name="McCusker W."/>
            <person name="McDonough S."/>
            <person name="Mehta T."/>
            <person name="Meldrim J."/>
            <person name="Meneus L."/>
            <person name="Mihai O."/>
            <person name="Mihalev A."/>
            <person name="Mihova T."/>
            <person name="Mittelman R."/>
            <person name="Mlenga V."/>
            <person name="Montmayeur A."/>
            <person name="Mulrain L."/>
            <person name="Navidi A."/>
            <person name="Naylor J."/>
            <person name="Negash T."/>
            <person name="Nguyen T."/>
            <person name="Nguyen N."/>
            <person name="Nicol R."/>
            <person name="Norbu C."/>
            <person name="Norbu N."/>
            <person name="Novod N."/>
            <person name="O'Neill B."/>
            <person name="Osman S."/>
            <person name="Markiewicz E."/>
            <person name="Oyono O.L."/>
            <person name="Patti C."/>
            <person name="Phunkhang P."/>
            <person name="Pierre F."/>
            <person name="Priest M."/>
            <person name="Raghuraman S."/>
            <person name="Rege F."/>
            <person name="Reyes R."/>
            <person name="Rise C."/>
            <person name="Rogov P."/>
            <person name="Ross K."/>
            <person name="Ryan E."/>
            <person name="Settipalli S."/>
            <person name="Shea T."/>
            <person name="Sherpa N."/>
            <person name="Shi L."/>
            <person name="Shih D."/>
            <person name="Sparrow T."/>
            <person name="Spaulding J."/>
            <person name="Stalker J."/>
            <person name="Stange-Thomann N."/>
            <person name="Stavropoulos S."/>
            <person name="Stone C."/>
            <person name="Strader C."/>
            <person name="Tesfaye S."/>
            <person name="Thomson T."/>
            <person name="Thoulutsang Y."/>
            <person name="Thoulutsang D."/>
            <person name="Topham K."/>
            <person name="Topping I."/>
            <person name="Tsamla T."/>
            <person name="Vassiliev H."/>
            <person name="Vo A."/>
            <person name="Wangchuk T."/>
            <person name="Wangdi T."/>
            <person name="Weiand M."/>
            <person name="Wilkinson J."/>
            <person name="Wilson A."/>
            <person name="Yadav S."/>
            <person name="Young G."/>
            <person name="Yu Q."/>
            <person name="Zembek L."/>
            <person name="Zhong D."/>
            <person name="Zimmer A."/>
            <person name="Zwirko Z."/>
            <person name="Jaffe D.B."/>
            <person name="Alvarez P."/>
            <person name="Brockman W."/>
            <person name="Butler J."/>
            <person name="Chin C."/>
            <person name="Gnerre S."/>
            <person name="Grabherr M."/>
            <person name="Kleber M."/>
            <person name="Mauceli E."/>
            <person name="MacCallum I."/>
        </authorList>
    </citation>
    <scope>NUCLEOTIDE SEQUENCE [LARGE SCALE GENOMIC DNA]</scope>
    <source>
        <strain evidence="4">Tucson 15287-2541.00</strain>
    </source>
</reference>
<feature type="coiled-coil region" evidence="1">
    <location>
        <begin position="5"/>
        <end position="33"/>
    </location>
</feature>
<dbReference type="PhylomeDB" id="B4JXS0"/>
<keyword evidence="4" id="KW-1185">Reference proteome</keyword>
<dbReference type="eggNOG" id="ENOG502RWC5">
    <property type="taxonomic scope" value="Eukaryota"/>
</dbReference>
<dbReference type="OMA" id="KQQRSMD"/>
<dbReference type="GO" id="GO:0048635">
    <property type="term" value="P:negative regulation of muscle organ development"/>
    <property type="evidence" value="ECO:0007669"/>
    <property type="project" value="EnsemblMetazoa"/>
</dbReference>
<evidence type="ECO:0000256" key="2">
    <source>
        <dbReference type="SAM" id="MobiDB-lite"/>
    </source>
</evidence>
<accession>B4JXS0</accession>
<evidence type="ECO:0000313" key="3">
    <source>
        <dbReference type="EMBL" id="EDV95169.1"/>
    </source>
</evidence>
<feature type="region of interest" description="Disordered" evidence="2">
    <location>
        <begin position="147"/>
        <end position="167"/>
    </location>
</feature>
<dbReference type="Proteomes" id="UP000001070">
    <property type="component" value="Unassembled WGS sequence"/>
</dbReference>